<protein>
    <recommendedName>
        <fullName evidence="4">YqzE-like protein</fullName>
    </recommendedName>
</protein>
<keyword evidence="1" id="KW-0472">Membrane</keyword>
<dbReference type="EMBL" id="JXTH01000003">
    <property type="protein sequence ID" value="KIQ95619.1"/>
    <property type="molecule type" value="Genomic_DNA"/>
</dbReference>
<keyword evidence="3" id="KW-1185">Reference proteome</keyword>
<reference evidence="2 3" key="1">
    <citation type="submission" date="2015-01" db="EMBL/GenBank/DDBJ databases">
        <title>Draft genome of Anoxybacillus thermarum strain AF/04.</title>
        <authorList>
            <person name="Poli A."/>
            <person name="Nicolaus B."/>
            <person name="Chan K.-G."/>
            <person name="Kahar U.M."/>
            <person name="Yaakob A.S."/>
            <person name="Chan C.S."/>
            <person name="Goh K.M."/>
        </authorList>
    </citation>
    <scope>NUCLEOTIDE SEQUENCE [LARGE SCALE GENOMIC DNA]</scope>
    <source>
        <strain evidence="2 3">AF/04</strain>
    </source>
</reference>
<evidence type="ECO:0000256" key="1">
    <source>
        <dbReference type="SAM" id="Phobius"/>
    </source>
</evidence>
<dbReference type="RefSeq" id="WP_043964039.1">
    <property type="nucleotide sequence ID" value="NZ_JXTH01000003.1"/>
</dbReference>
<evidence type="ECO:0000313" key="3">
    <source>
        <dbReference type="Proteomes" id="UP000032102"/>
    </source>
</evidence>
<gene>
    <name evidence="2" type="ORF">LH47_00254</name>
</gene>
<evidence type="ECO:0008006" key="4">
    <source>
        <dbReference type="Google" id="ProtNLM"/>
    </source>
</evidence>
<dbReference type="AlphaFoldDB" id="A0A0D0R1R1"/>
<proteinExistence type="predicted"/>
<sequence length="62" mass="7711">MAGNDYVKFMTEQVVKYLDQPKDERKRQKQEKKQLKKQQKQPFLYRWFGVIPYAIMLLFKRK</sequence>
<evidence type="ECO:0000313" key="2">
    <source>
        <dbReference type="EMBL" id="KIQ95619.1"/>
    </source>
</evidence>
<dbReference type="PATRIC" id="fig|404937.3.peg.267"/>
<keyword evidence="1" id="KW-1133">Transmembrane helix</keyword>
<accession>A0A0D0R1R1</accession>
<dbReference type="Pfam" id="PF14038">
    <property type="entry name" value="YqzE"/>
    <property type="match status" value="1"/>
</dbReference>
<name>A0A0D0R1R1_9BACL</name>
<keyword evidence="1" id="KW-0812">Transmembrane</keyword>
<feature type="transmembrane region" description="Helical" evidence="1">
    <location>
        <begin position="43"/>
        <end position="59"/>
    </location>
</feature>
<dbReference type="InterPro" id="IPR025622">
    <property type="entry name" value="YqzE"/>
</dbReference>
<organism evidence="2 3">
    <name type="scientific">Anoxybacillus thermarum</name>
    <dbReference type="NCBI Taxonomy" id="404937"/>
    <lineage>
        <taxon>Bacteria</taxon>
        <taxon>Bacillati</taxon>
        <taxon>Bacillota</taxon>
        <taxon>Bacilli</taxon>
        <taxon>Bacillales</taxon>
        <taxon>Anoxybacillaceae</taxon>
        <taxon>Anoxybacillus</taxon>
    </lineage>
</organism>
<dbReference type="Proteomes" id="UP000032102">
    <property type="component" value="Unassembled WGS sequence"/>
</dbReference>
<comment type="caution">
    <text evidence="2">The sequence shown here is derived from an EMBL/GenBank/DDBJ whole genome shotgun (WGS) entry which is preliminary data.</text>
</comment>